<gene>
    <name evidence="2" type="ORF">RFI_00318</name>
</gene>
<dbReference type="Proteomes" id="UP000023152">
    <property type="component" value="Unassembled WGS sequence"/>
</dbReference>
<reference evidence="2 3" key="1">
    <citation type="journal article" date="2013" name="Curr. Biol.">
        <title>The Genome of the Foraminiferan Reticulomyxa filosa.</title>
        <authorList>
            <person name="Glockner G."/>
            <person name="Hulsmann N."/>
            <person name="Schleicher M."/>
            <person name="Noegel A.A."/>
            <person name="Eichinger L."/>
            <person name="Gallinger C."/>
            <person name="Pawlowski J."/>
            <person name="Sierra R."/>
            <person name="Euteneuer U."/>
            <person name="Pillet L."/>
            <person name="Moustafa A."/>
            <person name="Platzer M."/>
            <person name="Groth M."/>
            <person name="Szafranski K."/>
            <person name="Schliwa M."/>
        </authorList>
    </citation>
    <scope>NUCLEOTIDE SEQUENCE [LARGE SCALE GENOMIC DNA]</scope>
</reference>
<protein>
    <submittedName>
        <fullName evidence="2">Uncharacterized protein</fullName>
    </submittedName>
</protein>
<evidence type="ECO:0000313" key="3">
    <source>
        <dbReference type="Proteomes" id="UP000023152"/>
    </source>
</evidence>
<proteinExistence type="predicted"/>
<keyword evidence="1" id="KW-1133">Transmembrane helix</keyword>
<feature type="transmembrane region" description="Helical" evidence="1">
    <location>
        <begin position="236"/>
        <end position="261"/>
    </location>
</feature>
<keyword evidence="3" id="KW-1185">Reference proteome</keyword>
<evidence type="ECO:0000313" key="2">
    <source>
        <dbReference type="EMBL" id="ETO36742.1"/>
    </source>
</evidence>
<accession>X6PGC6</accession>
<keyword evidence="1" id="KW-0472">Membrane</keyword>
<dbReference type="EMBL" id="ASPP01000332">
    <property type="protein sequence ID" value="ETO36742.1"/>
    <property type="molecule type" value="Genomic_DNA"/>
</dbReference>
<evidence type="ECO:0000256" key="1">
    <source>
        <dbReference type="SAM" id="Phobius"/>
    </source>
</evidence>
<feature type="transmembrane region" description="Helical" evidence="1">
    <location>
        <begin position="181"/>
        <end position="200"/>
    </location>
</feature>
<name>X6PGC6_RETFI</name>
<sequence length="348" mass="41426">MYKRKSLLFSTKYEKLLKKKIKLEKKEHGKKKHSQGQNCYSYHTLKKEYKYICSYPKDVDVNAHAVIKYVNKQNEVTLLSFGGRWKHTLLMKYKSVWSKDRILKKNKWTKMEHKIGDSNDELTYVRAVIGGSKDQFLFIVYSPNTIAVFDVHTLQLVIKSTLPVNELVDGSCFLNITNEMFLFNCNYGVKCLIILMHILMIHWYSLVVMQMVEFILIQLPFFLLKKNFGVFVYTNYLHLLKVVLLLSMNILLGYIFLVALMELYPLSNILEFKLKIFWGELIIYLFFFFFFPATYIYVHLFTVIIVLFIIQWTETEIAFIMQGWLRESEITRIGWIKEFSRMITNFLL</sequence>
<organism evidence="2 3">
    <name type="scientific">Reticulomyxa filosa</name>
    <dbReference type="NCBI Taxonomy" id="46433"/>
    <lineage>
        <taxon>Eukaryota</taxon>
        <taxon>Sar</taxon>
        <taxon>Rhizaria</taxon>
        <taxon>Retaria</taxon>
        <taxon>Foraminifera</taxon>
        <taxon>Monothalamids</taxon>
        <taxon>Reticulomyxidae</taxon>
        <taxon>Reticulomyxa</taxon>
    </lineage>
</organism>
<comment type="caution">
    <text evidence="2">The sequence shown here is derived from an EMBL/GenBank/DDBJ whole genome shotgun (WGS) entry which is preliminary data.</text>
</comment>
<dbReference type="AlphaFoldDB" id="X6PGC6"/>
<keyword evidence="1" id="KW-0812">Transmembrane</keyword>
<feature type="transmembrane region" description="Helical" evidence="1">
    <location>
        <begin position="281"/>
        <end position="310"/>
    </location>
</feature>